<evidence type="ECO:0000256" key="1">
    <source>
        <dbReference type="ARBA" id="ARBA00004196"/>
    </source>
</evidence>
<sequence>MIKIKKTLLRIGWLTLFTLIVFMLISGAGFCAKKSVKITMWYSVGGNPRRATEALVKWFNKVYPEVKMKAVYSGNYEDTTQKLLAAVVAGNTPTIAHMAHCYAPQLVKKGYIQALDDFIAKDPEVSEDDFVASLYKTNVYQGKVYGVPYNCSNPVMYYNRDLFRKAGLNPDNPPKTWDEVYNVAKKISKLGEGVYGYDIERGSGWISQGYVWQFGGEWIKPDNSKVLWDSKESIAALSFMKKMVDDGIAVYKGGVKLNIGGKVGMVIGSTASLTYLEERCPYDLGVAVQPYKVRKMVPLGGGSLYMFKNISEAEKQAAWKFMKYVTNPINQMFWAVSTGYMASNKKAVNSALMEKRFIDDPRTQVTYLQLPYSRPEDDTWLAPFLEVRDIFNDAWDRCILNNLDPEKVLKEATEKANKILQEYK</sequence>
<name>A0A7V0QQL6_UNCAE</name>
<dbReference type="GO" id="GO:0030313">
    <property type="term" value="C:cell envelope"/>
    <property type="evidence" value="ECO:0007669"/>
    <property type="project" value="UniProtKB-SubCell"/>
</dbReference>
<organism evidence="5">
    <name type="scientific">Aerophobetes bacterium</name>
    <dbReference type="NCBI Taxonomy" id="2030807"/>
    <lineage>
        <taxon>Bacteria</taxon>
        <taxon>Candidatus Aerophobota</taxon>
    </lineage>
</organism>
<dbReference type="PANTHER" id="PTHR43649">
    <property type="entry name" value="ARABINOSE-BINDING PROTEIN-RELATED"/>
    <property type="match status" value="1"/>
</dbReference>
<dbReference type="AlphaFoldDB" id="A0A7V0QQL6"/>
<dbReference type="Proteomes" id="UP000885660">
    <property type="component" value="Unassembled WGS sequence"/>
</dbReference>
<dbReference type="PANTHER" id="PTHR43649:SF31">
    <property type="entry name" value="SN-GLYCEROL-3-PHOSPHATE-BINDING PERIPLASMIC PROTEIN UGPB"/>
    <property type="match status" value="1"/>
</dbReference>
<accession>A0A7V0QQL6</accession>
<keyword evidence="4" id="KW-0732">Signal</keyword>
<dbReference type="InterPro" id="IPR006059">
    <property type="entry name" value="SBP"/>
</dbReference>
<dbReference type="EMBL" id="DRBC01000239">
    <property type="protein sequence ID" value="HDN84901.1"/>
    <property type="molecule type" value="Genomic_DNA"/>
</dbReference>
<evidence type="ECO:0000256" key="4">
    <source>
        <dbReference type="ARBA" id="ARBA00022729"/>
    </source>
</evidence>
<dbReference type="InterPro" id="IPR050490">
    <property type="entry name" value="Bact_solute-bd_prot1"/>
</dbReference>
<evidence type="ECO:0000256" key="3">
    <source>
        <dbReference type="ARBA" id="ARBA00022448"/>
    </source>
</evidence>
<comment type="caution">
    <text evidence="5">The sequence shown here is derived from an EMBL/GenBank/DDBJ whole genome shotgun (WGS) entry which is preliminary data.</text>
</comment>
<dbReference type="SUPFAM" id="SSF53850">
    <property type="entry name" value="Periplasmic binding protein-like II"/>
    <property type="match status" value="1"/>
</dbReference>
<comment type="subcellular location">
    <subcellularLocation>
        <location evidence="1">Cell envelope</location>
    </subcellularLocation>
</comment>
<comment type="similarity">
    <text evidence="2">Belongs to the bacterial solute-binding protein 1 family.</text>
</comment>
<dbReference type="Gene3D" id="3.40.190.10">
    <property type="entry name" value="Periplasmic binding protein-like II"/>
    <property type="match status" value="2"/>
</dbReference>
<reference evidence="5" key="1">
    <citation type="journal article" date="2020" name="mSystems">
        <title>Genome- and Community-Level Interaction Insights into Carbon Utilization and Element Cycling Functions of Hydrothermarchaeota in Hydrothermal Sediment.</title>
        <authorList>
            <person name="Zhou Z."/>
            <person name="Liu Y."/>
            <person name="Xu W."/>
            <person name="Pan J."/>
            <person name="Luo Z.H."/>
            <person name="Li M."/>
        </authorList>
    </citation>
    <scope>NUCLEOTIDE SEQUENCE [LARGE SCALE GENOMIC DNA]</scope>
    <source>
        <strain evidence="5">HyVt-219</strain>
    </source>
</reference>
<evidence type="ECO:0000313" key="5">
    <source>
        <dbReference type="EMBL" id="HDN84901.1"/>
    </source>
</evidence>
<dbReference type="CDD" id="cd14748">
    <property type="entry name" value="PBP2_UgpB"/>
    <property type="match status" value="1"/>
</dbReference>
<proteinExistence type="inferred from homology"/>
<evidence type="ECO:0000256" key="2">
    <source>
        <dbReference type="ARBA" id="ARBA00008520"/>
    </source>
</evidence>
<dbReference type="Pfam" id="PF13416">
    <property type="entry name" value="SBP_bac_8"/>
    <property type="match status" value="1"/>
</dbReference>
<protein>
    <submittedName>
        <fullName evidence="5">ABC transporter substrate-binding protein</fullName>
    </submittedName>
</protein>
<gene>
    <name evidence="5" type="ORF">ENG47_03985</name>
</gene>
<keyword evidence="3" id="KW-0813">Transport</keyword>